<dbReference type="SUPFAM" id="SSF47113">
    <property type="entry name" value="Histone-fold"/>
    <property type="match status" value="1"/>
</dbReference>
<dbReference type="Pfam" id="PF00808">
    <property type="entry name" value="CBFD_NFYB_HMF"/>
    <property type="match status" value="1"/>
</dbReference>
<dbReference type="PANTHER" id="PTHR10252">
    <property type="entry name" value="HISTONE-LIKE TRANSCRIPTION FACTOR CCAAT-RELATED"/>
    <property type="match status" value="1"/>
</dbReference>
<evidence type="ECO:0000256" key="3">
    <source>
        <dbReference type="SAM" id="MobiDB-lite"/>
    </source>
</evidence>
<dbReference type="InterPro" id="IPR009072">
    <property type="entry name" value="Histone-fold"/>
</dbReference>
<dbReference type="GO" id="GO:0046982">
    <property type="term" value="F:protein heterodimerization activity"/>
    <property type="evidence" value="ECO:0007669"/>
    <property type="project" value="InterPro"/>
</dbReference>
<dbReference type="InterPro" id="IPR003958">
    <property type="entry name" value="CBFA_NFYB_domain"/>
</dbReference>
<dbReference type="CDD" id="cd22929">
    <property type="entry name" value="HFD_POLE4-like"/>
    <property type="match status" value="1"/>
</dbReference>
<feature type="region of interest" description="Disordered" evidence="3">
    <location>
        <begin position="1"/>
        <end position="20"/>
    </location>
</feature>
<evidence type="ECO:0000259" key="4">
    <source>
        <dbReference type="Pfam" id="PF00808"/>
    </source>
</evidence>
<evidence type="ECO:0000313" key="5">
    <source>
        <dbReference type="EMBL" id="KAK7838511.1"/>
    </source>
</evidence>
<keyword evidence="6" id="KW-1185">Reference proteome</keyword>
<feature type="region of interest" description="Disordered" evidence="3">
    <location>
        <begin position="93"/>
        <end position="123"/>
    </location>
</feature>
<dbReference type="Gene3D" id="1.10.20.10">
    <property type="entry name" value="Histone, subunit A"/>
    <property type="match status" value="1"/>
</dbReference>
<sequence length="387" mass="42855">MAEEENASMAEEENTEAIQPELPIGRVKKIMKLDNDINKVNSEALFLVTCSAELFLQFLAEKSAEITTERKRKIVKLEHIRIAVKKHQPTSDFLLDSLPVPSSQPSDRPATDQKHSRPVYEKPVPAGTQRIDHFFHKSSPINLPGCVIAPASRLGSPGIDFQYEFKEGKRGNQVNHLQPRSKRSEQWEPVCALLESLNKKEVVKSKEISYWLSANPKCAAFNISTSVKGNDNGAALLVSIPYGGVSPRYDLACLFGEPLGPCLLSAEMLICYSNNLCNQDRLVVPQTLIKSPSVAHLVQIGHGPLNARAVADLCLLAFHWCTLYQYHVVRLASLGVYVSRLKMLISLLRSHGSRILDYIYGAIIFLFQDPSFKMNSLAGNSSSNVGG</sequence>
<dbReference type="InterPro" id="IPR050568">
    <property type="entry name" value="Transcr_DNA_Rep_Reg"/>
</dbReference>
<dbReference type="PANTHER" id="PTHR10252:SF54">
    <property type="entry name" value="CHROMATIN ACCESSIBILITY COMPLEX PROTEIN 1"/>
    <property type="match status" value="1"/>
</dbReference>
<protein>
    <submittedName>
        <fullName evidence="5">Nuclear transcription factor y subunit gamma</fullName>
    </submittedName>
</protein>
<dbReference type="GO" id="GO:0006355">
    <property type="term" value="P:regulation of DNA-templated transcription"/>
    <property type="evidence" value="ECO:0007669"/>
    <property type="project" value="TreeGrafter"/>
</dbReference>
<reference evidence="5 6" key="1">
    <citation type="journal article" date="2018" name="Sci. Data">
        <title>The draft genome sequence of cork oak.</title>
        <authorList>
            <person name="Ramos A.M."/>
            <person name="Usie A."/>
            <person name="Barbosa P."/>
            <person name="Barros P.M."/>
            <person name="Capote T."/>
            <person name="Chaves I."/>
            <person name="Simoes F."/>
            <person name="Abreu I."/>
            <person name="Carrasquinho I."/>
            <person name="Faro C."/>
            <person name="Guimaraes J.B."/>
            <person name="Mendonca D."/>
            <person name="Nobrega F."/>
            <person name="Rodrigues L."/>
            <person name="Saibo N.J.M."/>
            <person name="Varela M.C."/>
            <person name="Egas C."/>
            <person name="Matos J."/>
            <person name="Miguel C.M."/>
            <person name="Oliveira M.M."/>
            <person name="Ricardo C.P."/>
            <person name="Goncalves S."/>
        </authorList>
    </citation>
    <scope>NUCLEOTIDE SEQUENCE [LARGE SCALE GENOMIC DNA]</scope>
    <source>
        <strain evidence="6">cv. HL8</strain>
    </source>
</reference>
<feature type="compositionally biased region" description="Basic and acidic residues" evidence="3">
    <location>
        <begin position="109"/>
        <end position="120"/>
    </location>
</feature>
<organism evidence="5 6">
    <name type="scientific">Quercus suber</name>
    <name type="common">Cork oak</name>
    <dbReference type="NCBI Taxonomy" id="58331"/>
    <lineage>
        <taxon>Eukaryota</taxon>
        <taxon>Viridiplantae</taxon>
        <taxon>Streptophyta</taxon>
        <taxon>Embryophyta</taxon>
        <taxon>Tracheophyta</taxon>
        <taxon>Spermatophyta</taxon>
        <taxon>Magnoliopsida</taxon>
        <taxon>eudicotyledons</taxon>
        <taxon>Gunneridae</taxon>
        <taxon>Pentapetalae</taxon>
        <taxon>rosids</taxon>
        <taxon>fabids</taxon>
        <taxon>Fagales</taxon>
        <taxon>Fagaceae</taxon>
        <taxon>Quercus</taxon>
    </lineage>
</organism>
<name>A0AAW0KJ78_QUESU</name>
<comment type="subcellular location">
    <subcellularLocation>
        <location evidence="1">Nucleus</location>
    </subcellularLocation>
</comment>
<feature type="compositionally biased region" description="Acidic residues" evidence="3">
    <location>
        <begin position="1"/>
        <end position="15"/>
    </location>
</feature>
<dbReference type="AlphaFoldDB" id="A0AAW0KJ78"/>
<evidence type="ECO:0000313" key="6">
    <source>
        <dbReference type="Proteomes" id="UP000237347"/>
    </source>
</evidence>
<keyword evidence="2" id="KW-0539">Nucleus</keyword>
<dbReference type="GO" id="GO:0005634">
    <property type="term" value="C:nucleus"/>
    <property type="evidence" value="ECO:0007669"/>
    <property type="project" value="UniProtKB-SubCell"/>
</dbReference>
<accession>A0AAW0KJ78</accession>
<evidence type="ECO:0000256" key="1">
    <source>
        <dbReference type="ARBA" id="ARBA00004123"/>
    </source>
</evidence>
<proteinExistence type="predicted"/>
<dbReference type="EMBL" id="PKMF04000305">
    <property type="protein sequence ID" value="KAK7838511.1"/>
    <property type="molecule type" value="Genomic_DNA"/>
</dbReference>
<dbReference type="GO" id="GO:0000976">
    <property type="term" value="F:transcription cis-regulatory region binding"/>
    <property type="evidence" value="ECO:0007669"/>
    <property type="project" value="TreeGrafter"/>
</dbReference>
<gene>
    <name evidence="5" type="primary">NFYC</name>
    <name evidence="5" type="ORF">CFP56_019588</name>
</gene>
<comment type="caution">
    <text evidence="5">The sequence shown here is derived from an EMBL/GenBank/DDBJ whole genome shotgun (WGS) entry which is preliminary data.</text>
</comment>
<evidence type="ECO:0000256" key="2">
    <source>
        <dbReference type="ARBA" id="ARBA00023242"/>
    </source>
</evidence>
<dbReference type="Proteomes" id="UP000237347">
    <property type="component" value="Unassembled WGS sequence"/>
</dbReference>
<feature type="domain" description="Transcription factor CBF/NF-Y/archaeal histone" evidence="4">
    <location>
        <begin position="21"/>
        <end position="84"/>
    </location>
</feature>